<comment type="similarity">
    <text evidence="17">Belongs to the NnrD/CARKD family.</text>
</comment>
<evidence type="ECO:0000256" key="10">
    <source>
        <dbReference type="ARBA" id="ARBA00023027"/>
    </source>
</evidence>
<evidence type="ECO:0000256" key="17">
    <source>
        <dbReference type="HAMAP-Rule" id="MF_01965"/>
    </source>
</evidence>
<dbReference type="EMBL" id="CP087164">
    <property type="protein sequence ID" value="UGS37675.1"/>
    <property type="molecule type" value="Genomic_DNA"/>
</dbReference>
<dbReference type="HAMAP" id="MF_01965">
    <property type="entry name" value="NADHX_dehydratase"/>
    <property type="match status" value="1"/>
</dbReference>
<dbReference type="SUPFAM" id="SSF53613">
    <property type="entry name" value="Ribokinase-like"/>
    <property type="match status" value="1"/>
</dbReference>
<feature type="binding site" evidence="17">
    <location>
        <position position="342"/>
    </location>
    <ligand>
        <name>(6S)-NADPHX</name>
        <dbReference type="ChEBI" id="CHEBI:64076"/>
    </ligand>
</feature>
<evidence type="ECO:0000256" key="19">
    <source>
        <dbReference type="PIRNR" id="PIRNR017184"/>
    </source>
</evidence>
<comment type="similarity">
    <text evidence="4 19">In the C-terminal section; belongs to the NnrD/CARKD family.</text>
</comment>
<keyword evidence="5 18" id="KW-0479">Metal-binding</keyword>
<evidence type="ECO:0000256" key="6">
    <source>
        <dbReference type="ARBA" id="ARBA00022741"/>
    </source>
</evidence>
<dbReference type="PANTHER" id="PTHR12592:SF0">
    <property type="entry name" value="ATP-DEPENDENT (S)-NAD(P)H-HYDRATE DEHYDRATASE"/>
    <property type="match status" value="1"/>
</dbReference>
<dbReference type="PROSITE" id="PS01050">
    <property type="entry name" value="YJEF_C_2"/>
    <property type="match status" value="1"/>
</dbReference>
<evidence type="ECO:0000259" key="22">
    <source>
        <dbReference type="PROSITE" id="PS51385"/>
    </source>
</evidence>
<evidence type="ECO:0000256" key="16">
    <source>
        <dbReference type="ARBA" id="ARBA00049209"/>
    </source>
</evidence>
<comment type="cofactor">
    <cofactor evidence="18 19">
        <name>K(+)</name>
        <dbReference type="ChEBI" id="CHEBI:29103"/>
    </cofactor>
    <text evidence="18 19">Binds 1 potassium ion per subunit.</text>
</comment>
<feature type="domain" description="YjeF C-terminal" evidence="21">
    <location>
        <begin position="236"/>
        <end position="520"/>
    </location>
</feature>
<dbReference type="InterPro" id="IPR030677">
    <property type="entry name" value="Nnr"/>
</dbReference>
<keyword evidence="10 17" id="KW-0520">NAD</keyword>
<dbReference type="GO" id="GO:0046496">
    <property type="term" value="P:nicotinamide nucleotide metabolic process"/>
    <property type="evidence" value="ECO:0007669"/>
    <property type="project" value="UniProtKB-UniRule"/>
</dbReference>
<keyword evidence="8 17" id="KW-0521">NADP</keyword>
<comment type="caution">
    <text evidence="18">Lacks conserved residue(s) required for the propagation of feature annotation.</text>
</comment>
<feature type="binding site" evidence="17">
    <location>
        <begin position="430"/>
        <end position="434"/>
    </location>
    <ligand>
        <name>AMP</name>
        <dbReference type="ChEBI" id="CHEBI:456215"/>
    </ligand>
</feature>
<dbReference type="Gene3D" id="3.40.1190.20">
    <property type="match status" value="1"/>
</dbReference>
<comment type="function">
    <text evidence="18">Catalyzes the epimerization of the S- and R-forms of NAD(P)HX, a damaged form of NAD(P)H that is a result of enzymatic or heat-dependent hydration. This is a prerequisite for the S-specific NAD(P)H-hydrate dehydratase to allow the repair of both epimers of NAD(P)HX.</text>
</comment>
<keyword evidence="9 18" id="KW-0630">Potassium</keyword>
<sequence length="522" mass="52460">MSRLCDDPGRPGGPEPLPDWLEPLYGAEQMRAIDRWAIDERRVPSLDLMERAGAGLARVAADLVGEGPVVAVCGAGNNGGDGFVAARVLHEAGRDVRVLLAGDPAKVSGDAAENLRRLTFPVQQFAPEALDGAALAIDALLGTGFAGEVRGAVGEAVRALAAADALPVVAADVPSGVDASTGEVAGPAVRAVATATFHAAKPGLWVAPGKAYAGAVQVIEIGIPEGAPGTPAIGLIEERATATVPRRAAGSTKFSSGHVLVCGGATGLTGAPSMAAEAAMRAGAGYVTACIPASLNLVFEIRLLEVMSLPLPDEGGALTPEGADTVLDEAHRRGGALIVGPGFGRAEPSAALARDLVARAPVPLVLDADGLNAHAGRLETLAAREAATVITPHAGELGRLLEIDSHALDERRLHHVHEAARRSGAVVVLKGDDTLVAAPDGRVAVSRGGAGALATAGTGDVLSGVVAAMLAKELEPFHAAAAAVELHRRAGIEAAHAVGAAEGVIASDVIAALPAAMAQRPR</sequence>
<organism evidence="23 24">
    <name type="scientific">Capillimicrobium parvum</name>
    <dbReference type="NCBI Taxonomy" id="2884022"/>
    <lineage>
        <taxon>Bacteria</taxon>
        <taxon>Bacillati</taxon>
        <taxon>Actinomycetota</taxon>
        <taxon>Thermoleophilia</taxon>
        <taxon>Solirubrobacterales</taxon>
        <taxon>Capillimicrobiaceae</taxon>
        <taxon>Capillimicrobium</taxon>
    </lineage>
</organism>
<feature type="binding site" evidence="18">
    <location>
        <position position="172"/>
    </location>
    <ligand>
        <name>(6S)-NADPHX</name>
        <dbReference type="ChEBI" id="CHEBI:64076"/>
    </ligand>
</feature>
<feature type="binding site" evidence="17">
    <location>
        <position position="460"/>
    </location>
    <ligand>
        <name>(6S)-NADPHX</name>
        <dbReference type="ChEBI" id="CHEBI:64076"/>
    </ligand>
</feature>
<comment type="function">
    <text evidence="14 19">Bifunctional enzyme that catalyzes the epimerization of the S- and R-forms of NAD(P)HX and the dehydration of the S-form of NAD(P)HX at the expense of ADP, which is converted to AMP. This allows the repair of both epimers of NAD(P)HX, a damaged form of NAD(P)H that is a result of enzymatic or heat-dependent hydration.</text>
</comment>
<dbReference type="Pfam" id="PF01256">
    <property type="entry name" value="Carb_kinase"/>
    <property type="match status" value="1"/>
</dbReference>
<dbReference type="GO" id="GO:0110051">
    <property type="term" value="P:metabolite repair"/>
    <property type="evidence" value="ECO:0007669"/>
    <property type="project" value="TreeGrafter"/>
</dbReference>
<dbReference type="InterPro" id="IPR000631">
    <property type="entry name" value="CARKD"/>
</dbReference>
<proteinExistence type="inferred from homology"/>
<evidence type="ECO:0000256" key="11">
    <source>
        <dbReference type="ARBA" id="ARBA00023235"/>
    </source>
</evidence>
<comment type="similarity">
    <text evidence="18">Belongs to the NnrE/AIBP family.</text>
</comment>
<evidence type="ECO:0000256" key="7">
    <source>
        <dbReference type="ARBA" id="ARBA00022840"/>
    </source>
</evidence>
<dbReference type="NCBIfam" id="TIGR00197">
    <property type="entry name" value="yjeF_nterm"/>
    <property type="match status" value="1"/>
</dbReference>
<protein>
    <recommendedName>
        <fullName evidence="19">Bifunctional NAD(P)H-hydrate repair enzyme</fullName>
    </recommendedName>
    <alternativeName>
        <fullName evidence="19">Nicotinamide nucleotide repair protein</fullName>
    </alternativeName>
    <domain>
        <recommendedName>
            <fullName evidence="19">ADP-dependent (S)-NAD(P)H-hydrate dehydratase</fullName>
            <ecNumber evidence="19">4.2.1.136</ecNumber>
        </recommendedName>
        <alternativeName>
            <fullName evidence="19">ADP-dependent NAD(P)HX dehydratase</fullName>
        </alternativeName>
    </domain>
    <domain>
        <recommendedName>
            <fullName evidence="19">NAD(P)H-hydrate epimerase</fullName>
            <ecNumber evidence="19">5.1.99.6</ecNumber>
        </recommendedName>
    </domain>
</protein>
<dbReference type="CDD" id="cd01171">
    <property type="entry name" value="YXKO-related"/>
    <property type="match status" value="1"/>
</dbReference>
<dbReference type="PANTHER" id="PTHR12592">
    <property type="entry name" value="ATP-DEPENDENT (S)-NAD(P)H-HYDRATE DEHYDRATASE FAMILY MEMBER"/>
    <property type="match status" value="1"/>
</dbReference>
<feature type="binding site" evidence="17">
    <location>
        <position position="393"/>
    </location>
    <ligand>
        <name>(6S)-NADPHX</name>
        <dbReference type="ChEBI" id="CHEBI:64076"/>
    </ligand>
</feature>
<dbReference type="GO" id="GO:0052856">
    <property type="term" value="F:NAD(P)HX epimerase activity"/>
    <property type="evidence" value="ECO:0007669"/>
    <property type="project" value="UniProtKB-UniRule"/>
</dbReference>
<reference evidence="23" key="1">
    <citation type="journal article" date="2022" name="Int. J. Syst. Evol. Microbiol.">
        <title>Pseudomonas aegrilactucae sp. nov. and Pseudomonas morbosilactucae sp. nov., pathogens causing bacterial rot of lettuce in Japan.</title>
        <authorList>
            <person name="Sawada H."/>
            <person name="Fujikawa T."/>
            <person name="Satou M."/>
        </authorList>
    </citation>
    <scope>NUCLEOTIDE SEQUENCE</scope>
    <source>
        <strain evidence="23">0166_1</strain>
    </source>
</reference>
<dbReference type="NCBIfam" id="TIGR00196">
    <property type="entry name" value="yjeF_cterm"/>
    <property type="match status" value="1"/>
</dbReference>
<evidence type="ECO:0000259" key="20">
    <source>
        <dbReference type="PROSITE" id="PS50206"/>
    </source>
</evidence>
<dbReference type="InterPro" id="IPR017953">
    <property type="entry name" value="Carbohydrate_kinase_pred_CS"/>
</dbReference>
<evidence type="ECO:0000256" key="4">
    <source>
        <dbReference type="ARBA" id="ARBA00009524"/>
    </source>
</evidence>
<evidence type="ECO:0000256" key="13">
    <source>
        <dbReference type="ARBA" id="ARBA00023268"/>
    </source>
</evidence>
<dbReference type="AlphaFoldDB" id="A0A9E6Y0G1"/>
<gene>
    <name evidence="23" type="primary">nnr</name>
    <name evidence="17" type="synonym">nnrD</name>
    <name evidence="18" type="synonym">nnrE</name>
    <name evidence="23" type="ORF">DSM104329_04095</name>
</gene>
<dbReference type="GO" id="GO:0046872">
    <property type="term" value="F:metal ion binding"/>
    <property type="evidence" value="ECO:0007669"/>
    <property type="project" value="UniProtKB-UniRule"/>
</dbReference>
<evidence type="ECO:0000259" key="21">
    <source>
        <dbReference type="PROSITE" id="PS51383"/>
    </source>
</evidence>
<keyword evidence="6 17" id="KW-0547">Nucleotide-binding</keyword>
<feature type="domain" description="YjeF N-terminal" evidence="22">
    <location>
        <begin position="30"/>
        <end position="229"/>
    </location>
</feature>
<dbReference type="HAMAP" id="MF_01966">
    <property type="entry name" value="NADHX_epimerase"/>
    <property type="match status" value="1"/>
</dbReference>
<dbReference type="InterPro" id="IPR036652">
    <property type="entry name" value="YjeF_N_dom_sf"/>
</dbReference>
<evidence type="ECO:0000256" key="2">
    <source>
        <dbReference type="ARBA" id="ARBA00000909"/>
    </source>
</evidence>
<feature type="binding site" evidence="18">
    <location>
        <position position="175"/>
    </location>
    <ligand>
        <name>K(+)</name>
        <dbReference type="ChEBI" id="CHEBI:29103"/>
    </ligand>
</feature>
<dbReference type="EC" id="5.1.99.6" evidence="19"/>
<dbReference type="InterPro" id="IPR004443">
    <property type="entry name" value="YjeF_N_dom"/>
</dbReference>
<keyword evidence="12 17" id="KW-0456">Lyase</keyword>
<feature type="binding site" evidence="17">
    <location>
        <position position="459"/>
    </location>
    <ligand>
        <name>AMP</name>
        <dbReference type="ChEBI" id="CHEBI:456215"/>
    </ligand>
</feature>
<dbReference type="PROSITE" id="PS51383">
    <property type="entry name" value="YJEF_C_3"/>
    <property type="match status" value="1"/>
</dbReference>
<dbReference type="KEGG" id="sbae:DSM104329_04095"/>
<comment type="function">
    <text evidence="17">Catalyzes the dehydration of the S-form of NAD(P)HX at the expense of ADP, which is converted to AMP. Together with NAD(P)HX epimerase, which catalyzes the epimerization of the S- and R-forms, the enzyme allows the repair of both epimers of NAD(P)HX, a damaged form of NAD(P)H that is a result of enzymatic or heat-dependent hydration.</text>
</comment>
<evidence type="ECO:0000313" key="24">
    <source>
        <dbReference type="Proteomes" id="UP001162834"/>
    </source>
</evidence>
<feature type="domain" description="Rhodanese" evidence="20">
    <location>
        <begin position="68"/>
        <end position="107"/>
    </location>
</feature>
<evidence type="ECO:0000256" key="1">
    <source>
        <dbReference type="ARBA" id="ARBA00000013"/>
    </source>
</evidence>
<dbReference type="GO" id="GO:0005524">
    <property type="term" value="F:ATP binding"/>
    <property type="evidence" value="ECO:0007669"/>
    <property type="project" value="UniProtKB-UniRule"/>
</dbReference>
<feature type="binding site" evidence="18">
    <location>
        <begin position="77"/>
        <end position="81"/>
    </location>
    <ligand>
        <name>(6S)-NADPHX</name>
        <dbReference type="ChEBI" id="CHEBI:64076"/>
    </ligand>
</feature>
<dbReference type="Pfam" id="PF03853">
    <property type="entry name" value="YjeF_N"/>
    <property type="match status" value="1"/>
</dbReference>
<evidence type="ECO:0000256" key="18">
    <source>
        <dbReference type="HAMAP-Rule" id="MF_01966"/>
    </source>
</evidence>
<evidence type="ECO:0000256" key="9">
    <source>
        <dbReference type="ARBA" id="ARBA00022958"/>
    </source>
</evidence>
<dbReference type="PROSITE" id="PS50206">
    <property type="entry name" value="RHODANESE_3"/>
    <property type="match status" value="1"/>
</dbReference>
<dbReference type="SUPFAM" id="SSF64153">
    <property type="entry name" value="YjeF N-terminal domain-like"/>
    <property type="match status" value="1"/>
</dbReference>
<dbReference type="InterPro" id="IPR001763">
    <property type="entry name" value="Rhodanese-like_dom"/>
</dbReference>
<comment type="catalytic activity">
    <reaction evidence="1 18 19">
        <text>(6R)-NADHX = (6S)-NADHX</text>
        <dbReference type="Rhea" id="RHEA:32215"/>
        <dbReference type="ChEBI" id="CHEBI:64074"/>
        <dbReference type="ChEBI" id="CHEBI:64075"/>
        <dbReference type="EC" id="5.1.99.6"/>
    </reaction>
</comment>
<dbReference type="Gene3D" id="3.40.50.10260">
    <property type="entry name" value="YjeF N-terminal domain"/>
    <property type="match status" value="1"/>
</dbReference>
<evidence type="ECO:0000256" key="12">
    <source>
        <dbReference type="ARBA" id="ARBA00023239"/>
    </source>
</evidence>
<comment type="subunit">
    <text evidence="17">Homotetramer.</text>
</comment>
<comment type="cofactor">
    <cofactor evidence="17">
        <name>Mg(2+)</name>
        <dbReference type="ChEBI" id="CHEBI:18420"/>
    </cofactor>
</comment>
<evidence type="ECO:0000256" key="3">
    <source>
        <dbReference type="ARBA" id="ARBA00006001"/>
    </source>
</evidence>
<name>A0A9E6Y0G1_9ACTN</name>
<feature type="binding site" evidence="18">
    <location>
        <position position="138"/>
    </location>
    <ligand>
        <name>K(+)</name>
        <dbReference type="ChEBI" id="CHEBI:29103"/>
    </ligand>
</feature>
<dbReference type="PROSITE" id="PS51385">
    <property type="entry name" value="YJEF_N"/>
    <property type="match status" value="1"/>
</dbReference>
<keyword evidence="7 17" id="KW-0067">ATP-binding</keyword>
<evidence type="ECO:0000313" key="23">
    <source>
        <dbReference type="EMBL" id="UGS37675.1"/>
    </source>
</evidence>
<evidence type="ECO:0000256" key="8">
    <source>
        <dbReference type="ARBA" id="ARBA00022857"/>
    </source>
</evidence>
<dbReference type="RefSeq" id="WP_259311722.1">
    <property type="nucleotide sequence ID" value="NZ_CP087164.1"/>
</dbReference>
<keyword evidence="11 18" id="KW-0413">Isomerase</keyword>
<evidence type="ECO:0000256" key="5">
    <source>
        <dbReference type="ARBA" id="ARBA00022723"/>
    </source>
</evidence>
<keyword evidence="13" id="KW-0511">Multifunctional enzyme</keyword>
<dbReference type="Proteomes" id="UP001162834">
    <property type="component" value="Chromosome"/>
</dbReference>
<evidence type="ECO:0000256" key="14">
    <source>
        <dbReference type="ARBA" id="ARBA00025153"/>
    </source>
</evidence>
<dbReference type="GO" id="GO:0052855">
    <property type="term" value="F:ADP-dependent NAD(P)H-hydrate dehydratase activity"/>
    <property type="evidence" value="ECO:0007669"/>
    <property type="project" value="UniProtKB-UniRule"/>
</dbReference>
<comment type="catalytic activity">
    <reaction evidence="15 17 19">
        <text>(6S)-NADHX + ADP = AMP + phosphate + NADH + H(+)</text>
        <dbReference type="Rhea" id="RHEA:32223"/>
        <dbReference type="ChEBI" id="CHEBI:15378"/>
        <dbReference type="ChEBI" id="CHEBI:43474"/>
        <dbReference type="ChEBI" id="CHEBI:57945"/>
        <dbReference type="ChEBI" id="CHEBI:64074"/>
        <dbReference type="ChEBI" id="CHEBI:456215"/>
        <dbReference type="ChEBI" id="CHEBI:456216"/>
        <dbReference type="EC" id="4.2.1.136"/>
    </reaction>
</comment>
<dbReference type="EC" id="4.2.1.136" evidence="19"/>
<comment type="similarity">
    <text evidence="3 19">In the N-terminal section; belongs to the NnrE/AIBP family.</text>
</comment>
<feature type="binding site" evidence="17">
    <location>
        <position position="271"/>
    </location>
    <ligand>
        <name>(6S)-NADPHX</name>
        <dbReference type="ChEBI" id="CHEBI:64076"/>
    </ligand>
</feature>
<comment type="catalytic activity">
    <reaction evidence="2 18 19">
        <text>(6R)-NADPHX = (6S)-NADPHX</text>
        <dbReference type="Rhea" id="RHEA:32227"/>
        <dbReference type="ChEBI" id="CHEBI:64076"/>
        <dbReference type="ChEBI" id="CHEBI:64077"/>
        <dbReference type="EC" id="5.1.99.6"/>
    </reaction>
</comment>
<comment type="catalytic activity">
    <reaction evidence="16 17 19">
        <text>(6S)-NADPHX + ADP = AMP + phosphate + NADPH + H(+)</text>
        <dbReference type="Rhea" id="RHEA:32235"/>
        <dbReference type="ChEBI" id="CHEBI:15378"/>
        <dbReference type="ChEBI" id="CHEBI:43474"/>
        <dbReference type="ChEBI" id="CHEBI:57783"/>
        <dbReference type="ChEBI" id="CHEBI:64076"/>
        <dbReference type="ChEBI" id="CHEBI:456215"/>
        <dbReference type="ChEBI" id="CHEBI:456216"/>
        <dbReference type="EC" id="4.2.1.136"/>
    </reaction>
</comment>
<dbReference type="InterPro" id="IPR029056">
    <property type="entry name" value="Ribokinase-like"/>
</dbReference>
<dbReference type="PIRSF" id="PIRSF017184">
    <property type="entry name" value="Nnr"/>
    <property type="match status" value="1"/>
</dbReference>
<accession>A0A9E6Y0G1</accession>
<feature type="binding site" evidence="18">
    <location>
        <position position="78"/>
    </location>
    <ligand>
        <name>K(+)</name>
        <dbReference type="ChEBI" id="CHEBI:29103"/>
    </ligand>
</feature>
<evidence type="ECO:0000256" key="15">
    <source>
        <dbReference type="ARBA" id="ARBA00048238"/>
    </source>
</evidence>
<keyword evidence="24" id="KW-1185">Reference proteome</keyword>
<feature type="binding site" evidence="18">
    <location>
        <begin position="142"/>
        <end position="148"/>
    </location>
    <ligand>
        <name>(6S)-NADPHX</name>
        <dbReference type="ChEBI" id="CHEBI:64076"/>
    </ligand>
</feature>